<reference evidence="2" key="1">
    <citation type="submission" date="2021-02" db="EMBL/GenBank/DDBJ databases">
        <authorList>
            <person name="Dougan E. K."/>
            <person name="Rhodes N."/>
            <person name="Thang M."/>
            <person name="Chan C."/>
        </authorList>
    </citation>
    <scope>NUCLEOTIDE SEQUENCE</scope>
</reference>
<feature type="compositionally biased region" description="Low complexity" evidence="1">
    <location>
        <begin position="149"/>
        <end position="162"/>
    </location>
</feature>
<dbReference type="EMBL" id="CAJNNV010033188">
    <property type="protein sequence ID" value="CAE8642661.1"/>
    <property type="molecule type" value="Genomic_DNA"/>
</dbReference>
<organism evidence="2 3">
    <name type="scientific">Polarella glacialis</name>
    <name type="common">Dinoflagellate</name>
    <dbReference type="NCBI Taxonomy" id="89957"/>
    <lineage>
        <taxon>Eukaryota</taxon>
        <taxon>Sar</taxon>
        <taxon>Alveolata</taxon>
        <taxon>Dinophyceae</taxon>
        <taxon>Suessiales</taxon>
        <taxon>Suessiaceae</taxon>
        <taxon>Polarella</taxon>
    </lineage>
</organism>
<dbReference type="Proteomes" id="UP000654075">
    <property type="component" value="Unassembled WGS sequence"/>
</dbReference>
<evidence type="ECO:0000313" key="2">
    <source>
        <dbReference type="EMBL" id="CAE8642661.1"/>
    </source>
</evidence>
<evidence type="ECO:0000313" key="3">
    <source>
        <dbReference type="Proteomes" id="UP000654075"/>
    </source>
</evidence>
<comment type="caution">
    <text evidence="2">The sequence shown here is derived from an EMBL/GenBank/DDBJ whole genome shotgun (WGS) entry which is preliminary data.</text>
</comment>
<keyword evidence="3" id="KW-1185">Reference proteome</keyword>
<name>A0A813HZ19_POLGL</name>
<gene>
    <name evidence="2" type="ORF">PGLA1383_LOCUS57088</name>
</gene>
<protein>
    <submittedName>
        <fullName evidence="2">Uncharacterized protein</fullName>
    </submittedName>
</protein>
<accession>A0A813HZ19</accession>
<sequence length="183" mass="20679">MPEIKSISVEIDAGSPDLPIFSVTIAFNVDAFQQGNLAAGRPCLNAWLTEDSKSPCKDWLLAVVNEWYNGRLLPGLCPRLSLHYPGQDPGLRLAASTVEADEVEEEEDTDVPSSGIAWRLKLSNFTYYRTQSRAAPLRFSRRRLRRQLLQEQQQQNQQQQQRQQREMPHAMPSIDEDAAVSIG</sequence>
<dbReference type="AlphaFoldDB" id="A0A813HZ19"/>
<evidence type="ECO:0000256" key="1">
    <source>
        <dbReference type="SAM" id="MobiDB-lite"/>
    </source>
</evidence>
<proteinExistence type="predicted"/>
<feature type="region of interest" description="Disordered" evidence="1">
    <location>
        <begin position="149"/>
        <end position="183"/>
    </location>
</feature>
<feature type="compositionally biased region" description="Acidic residues" evidence="1">
    <location>
        <begin position="174"/>
        <end position="183"/>
    </location>
</feature>